<proteinExistence type="predicted"/>
<dbReference type="GeneID" id="26532410"/>
<dbReference type="AlphaFoldDB" id="A0A6I8VBF2"/>
<dbReference type="InParanoid" id="A0A6I8VBF2"/>
<reference evidence="2" key="2">
    <citation type="submission" date="2025-08" db="UniProtKB">
        <authorList>
            <consortium name="RefSeq"/>
        </authorList>
    </citation>
    <scope>IDENTIFICATION</scope>
    <source>
        <strain evidence="2">MV-25-SWS-2005</strain>
        <tissue evidence="2">Whole body</tissue>
    </source>
</reference>
<dbReference type="Proteomes" id="UP000001819">
    <property type="component" value="Chromosome 2"/>
</dbReference>
<dbReference type="KEGG" id="dpo:26532410"/>
<organism evidence="1 2">
    <name type="scientific">Drosophila pseudoobscura pseudoobscura</name>
    <name type="common">Fruit fly</name>
    <dbReference type="NCBI Taxonomy" id="46245"/>
    <lineage>
        <taxon>Eukaryota</taxon>
        <taxon>Metazoa</taxon>
        <taxon>Ecdysozoa</taxon>
        <taxon>Arthropoda</taxon>
        <taxon>Hexapoda</taxon>
        <taxon>Insecta</taxon>
        <taxon>Pterygota</taxon>
        <taxon>Neoptera</taxon>
        <taxon>Endopterygota</taxon>
        <taxon>Diptera</taxon>
        <taxon>Brachycera</taxon>
        <taxon>Muscomorpha</taxon>
        <taxon>Ephydroidea</taxon>
        <taxon>Drosophilidae</taxon>
        <taxon>Drosophila</taxon>
        <taxon>Sophophora</taxon>
    </lineage>
</organism>
<gene>
    <name evidence="2" type="primary">LOC26532410</name>
</gene>
<accession>A0A6I8VBF2</accession>
<protein>
    <submittedName>
        <fullName evidence="2">Uncharacterized protein</fullName>
    </submittedName>
</protein>
<evidence type="ECO:0000313" key="1">
    <source>
        <dbReference type="Proteomes" id="UP000001819"/>
    </source>
</evidence>
<dbReference type="RefSeq" id="XP_015037772.1">
    <property type="nucleotide sequence ID" value="XM_015182286.2"/>
</dbReference>
<reference evidence="1" key="1">
    <citation type="submission" date="2024-06" db="UniProtKB">
        <authorList>
            <consortium name="RefSeq"/>
        </authorList>
    </citation>
    <scope>NUCLEOTIDE SEQUENCE [LARGE SCALE GENOMIC DNA]</scope>
    <source>
        <strain evidence="1">MV2-25</strain>
    </source>
</reference>
<sequence>MHPLKLALTLNAPSKHMRRTREAERGAVEYDWDMYSRGVSRTPGSRLLAKVMPLNCNSFRFVLRCLAIYLVLPIPEPSPFYPLDYGSHPPPSWVSVCLCLCLMQSSSVVPFNLRRVLDTNAAQKTTKKQKQKEPELKFYAETEAYIERDAEISRDGARRCTLHKGKKAKA</sequence>
<name>A0A6I8VBF2_DROPS</name>
<evidence type="ECO:0000313" key="2">
    <source>
        <dbReference type="RefSeq" id="XP_015037772.1"/>
    </source>
</evidence>
<keyword evidence="1" id="KW-1185">Reference proteome</keyword>